<keyword evidence="9 10" id="KW-0414">Isoprene biosynthesis</keyword>
<dbReference type="EMBL" id="DVMP01000154">
    <property type="protein sequence ID" value="HIU26504.1"/>
    <property type="molecule type" value="Genomic_DNA"/>
</dbReference>
<gene>
    <name evidence="10" type="primary">dxs</name>
    <name evidence="12" type="ORF">IAC50_08440</name>
</gene>
<evidence type="ECO:0000313" key="13">
    <source>
        <dbReference type="Proteomes" id="UP000824090"/>
    </source>
</evidence>
<dbReference type="NCBIfam" id="TIGR00204">
    <property type="entry name" value="dxs"/>
    <property type="match status" value="1"/>
</dbReference>
<dbReference type="InterPro" id="IPR029061">
    <property type="entry name" value="THDP-binding"/>
</dbReference>
<keyword evidence="4 10" id="KW-0808">Transferase</keyword>
<dbReference type="PROSITE" id="PS00802">
    <property type="entry name" value="TRANSKETOLASE_2"/>
    <property type="match status" value="1"/>
</dbReference>
<feature type="binding site" evidence="10">
    <location>
        <position position="175"/>
    </location>
    <ligand>
        <name>Mg(2+)</name>
        <dbReference type="ChEBI" id="CHEBI:18420"/>
    </ligand>
</feature>
<feature type="binding site" evidence="10">
    <location>
        <position position="74"/>
    </location>
    <ligand>
        <name>thiamine diphosphate</name>
        <dbReference type="ChEBI" id="CHEBI:58937"/>
    </ligand>
</feature>
<dbReference type="InterPro" id="IPR009014">
    <property type="entry name" value="Transketo_C/PFOR_II"/>
</dbReference>
<accession>A0A9D1I214</accession>
<reference evidence="12" key="1">
    <citation type="submission" date="2020-10" db="EMBL/GenBank/DDBJ databases">
        <authorList>
            <person name="Gilroy R."/>
        </authorList>
    </citation>
    <scope>NUCLEOTIDE SEQUENCE</scope>
    <source>
        <strain evidence="12">ChiHcec3-6078</strain>
    </source>
</reference>
<dbReference type="Pfam" id="PF02780">
    <property type="entry name" value="Transketolase_C"/>
    <property type="match status" value="1"/>
</dbReference>
<dbReference type="CDD" id="cd02007">
    <property type="entry name" value="TPP_DXS"/>
    <property type="match status" value="1"/>
</dbReference>
<keyword evidence="6 10" id="KW-0460">Magnesium</keyword>
<keyword evidence="5 10" id="KW-0479">Metal-binding</keyword>
<feature type="binding site" evidence="10">
    <location>
        <position position="175"/>
    </location>
    <ligand>
        <name>thiamine diphosphate</name>
        <dbReference type="ChEBI" id="CHEBI:58937"/>
    </ligand>
</feature>
<dbReference type="GO" id="GO:0030976">
    <property type="term" value="F:thiamine pyrophosphate binding"/>
    <property type="evidence" value="ECO:0007669"/>
    <property type="project" value="UniProtKB-UniRule"/>
</dbReference>
<dbReference type="FunFam" id="3.40.50.970:FF:000005">
    <property type="entry name" value="1-deoxy-D-xylulose-5-phosphate synthase"/>
    <property type="match status" value="1"/>
</dbReference>
<dbReference type="GO" id="GO:0016114">
    <property type="term" value="P:terpenoid biosynthetic process"/>
    <property type="evidence" value="ECO:0007669"/>
    <property type="project" value="UniProtKB-UniRule"/>
</dbReference>
<dbReference type="NCBIfam" id="NF003933">
    <property type="entry name" value="PRK05444.2-2"/>
    <property type="match status" value="1"/>
</dbReference>
<evidence type="ECO:0000256" key="1">
    <source>
        <dbReference type="ARBA" id="ARBA00004980"/>
    </source>
</evidence>
<evidence type="ECO:0000256" key="8">
    <source>
        <dbReference type="ARBA" id="ARBA00023052"/>
    </source>
</evidence>
<dbReference type="Pfam" id="PF13292">
    <property type="entry name" value="DXP_synthase_N"/>
    <property type="match status" value="1"/>
</dbReference>
<reference evidence="12" key="2">
    <citation type="journal article" date="2021" name="PeerJ">
        <title>Extensive microbial diversity within the chicken gut microbiome revealed by metagenomics and culture.</title>
        <authorList>
            <person name="Gilroy R."/>
            <person name="Ravi A."/>
            <person name="Getino M."/>
            <person name="Pursley I."/>
            <person name="Horton D.L."/>
            <person name="Alikhan N.F."/>
            <person name="Baker D."/>
            <person name="Gharbi K."/>
            <person name="Hall N."/>
            <person name="Watson M."/>
            <person name="Adriaenssens E.M."/>
            <person name="Foster-Nyarko E."/>
            <person name="Jarju S."/>
            <person name="Secka A."/>
            <person name="Antonio M."/>
            <person name="Oren A."/>
            <person name="Chaudhuri R.R."/>
            <person name="La Ragione R."/>
            <person name="Hildebrand F."/>
            <person name="Pallen M.J."/>
        </authorList>
    </citation>
    <scope>NUCLEOTIDE SEQUENCE</scope>
    <source>
        <strain evidence="12">ChiHcec3-6078</strain>
    </source>
</reference>
<comment type="cofactor">
    <cofactor evidence="10">
        <name>Mg(2+)</name>
        <dbReference type="ChEBI" id="CHEBI:18420"/>
    </cofactor>
    <text evidence="10">Binds 1 Mg(2+) ion per subunit.</text>
</comment>
<dbReference type="GO" id="GO:0005829">
    <property type="term" value="C:cytosol"/>
    <property type="evidence" value="ECO:0007669"/>
    <property type="project" value="TreeGrafter"/>
</dbReference>
<feature type="binding site" evidence="10">
    <location>
        <position position="368"/>
    </location>
    <ligand>
        <name>thiamine diphosphate</name>
        <dbReference type="ChEBI" id="CHEBI:58937"/>
    </ligand>
</feature>
<dbReference type="EC" id="2.2.1.7" evidence="10"/>
<dbReference type="Gene3D" id="3.40.50.970">
    <property type="match status" value="2"/>
</dbReference>
<feature type="binding site" evidence="10">
    <location>
        <begin position="147"/>
        <end position="148"/>
    </location>
    <ligand>
        <name>thiamine diphosphate</name>
        <dbReference type="ChEBI" id="CHEBI:58937"/>
    </ligand>
</feature>
<sequence>MNRYLKEHKFPQDLKSMGYDDLELLTYEIRDFLIDQVSKTGGHLSSNLGVVELSIALHKSFDTPRDKLIWDVGHQTYVHKILTGRGDRFPTLRQTGGMSGFPKSGESPYDPFDTGHSSTSISLGLGLAAARDLAGEDYNVIAVIGDGALTGGLSFEALNNVGNSDTKMIVVLNDNGMSIAPNTGSLSKHLGRLRGSRKYISMKEHIKKNVSKVPLIGEGVVAGMQHARDYIKYAVIEDGVLFEELGLKYFGPIDGHNIREMCETFEMAEECDGPVLVHVMTQKGKGYSKAEADPGKFHGIGPFDMETGREEGRGAGISYSKIFGKKLAEMAERDEKIVAISAAMTEGTGLASFGRKFPERLFDVGIAEGHAVTFAAGLAKGGYKPFVAIYSTFLQRAYDQIMEDVCLQKLPVVFCVDRAGIVGADGETHHGIFDISYLSHMPNMTIMAPKDGRELEDMLQYASEMKAPCAIRYPRGAAVDMEKINKIQKGRSHQLARGGDAEIWALGAMAEKAAAAAAILREKNISVSVINMEFAKPLDRDRLMKSAGRYPLIVTLEDNVVTGGAGEKIRSLLADEDVRVVNIGWPDKFIEHGTCEELYRKYGMDARSIAERIEKELERKA</sequence>
<dbReference type="HAMAP" id="MF_00315">
    <property type="entry name" value="DXP_synth"/>
    <property type="match status" value="1"/>
</dbReference>
<comment type="similarity">
    <text evidence="2 10">Belongs to the transketolase family. DXPS subfamily.</text>
</comment>
<dbReference type="InterPro" id="IPR005475">
    <property type="entry name" value="Transketolase-like_Pyr-bd"/>
</dbReference>
<evidence type="ECO:0000256" key="5">
    <source>
        <dbReference type="ARBA" id="ARBA00022723"/>
    </source>
</evidence>
<dbReference type="GO" id="GO:0000287">
    <property type="term" value="F:magnesium ion binding"/>
    <property type="evidence" value="ECO:0007669"/>
    <property type="project" value="UniProtKB-UniRule"/>
</dbReference>
<name>A0A9D1I214_9FIRM</name>
<evidence type="ECO:0000256" key="2">
    <source>
        <dbReference type="ARBA" id="ARBA00011081"/>
    </source>
</evidence>
<dbReference type="Gene3D" id="3.40.50.920">
    <property type="match status" value="1"/>
</dbReference>
<dbReference type="CDD" id="cd07033">
    <property type="entry name" value="TPP_PYR_DXS_TK_like"/>
    <property type="match status" value="1"/>
</dbReference>
<dbReference type="GO" id="GO:0009228">
    <property type="term" value="P:thiamine biosynthetic process"/>
    <property type="evidence" value="ECO:0007669"/>
    <property type="project" value="UniProtKB-UniRule"/>
</dbReference>
<dbReference type="SMART" id="SM00861">
    <property type="entry name" value="Transket_pyr"/>
    <property type="match status" value="1"/>
</dbReference>
<dbReference type="SUPFAM" id="SSF52922">
    <property type="entry name" value="TK C-terminal domain-like"/>
    <property type="match status" value="1"/>
</dbReference>
<dbReference type="PROSITE" id="PS00801">
    <property type="entry name" value="TRANSKETOLASE_1"/>
    <property type="match status" value="1"/>
</dbReference>
<feature type="binding site" evidence="10">
    <location>
        <position position="146"/>
    </location>
    <ligand>
        <name>Mg(2+)</name>
        <dbReference type="ChEBI" id="CHEBI:18420"/>
    </ligand>
</feature>
<dbReference type="SUPFAM" id="SSF52518">
    <property type="entry name" value="Thiamin diphosphate-binding fold (THDP-binding)"/>
    <property type="match status" value="1"/>
</dbReference>
<feature type="binding site" evidence="10">
    <location>
        <position position="287"/>
    </location>
    <ligand>
        <name>thiamine diphosphate</name>
        <dbReference type="ChEBI" id="CHEBI:58937"/>
    </ligand>
</feature>
<feature type="domain" description="Transketolase-like pyrimidine-binding" evidence="11">
    <location>
        <begin position="317"/>
        <end position="481"/>
    </location>
</feature>
<dbReference type="GO" id="GO:0008661">
    <property type="term" value="F:1-deoxy-D-xylulose-5-phosphate synthase activity"/>
    <property type="evidence" value="ECO:0007669"/>
    <property type="project" value="UniProtKB-UniRule"/>
</dbReference>
<dbReference type="Pfam" id="PF02779">
    <property type="entry name" value="Transket_pyr"/>
    <property type="match status" value="1"/>
</dbReference>
<dbReference type="InterPro" id="IPR033248">
    <property type="entry name" value="Transketolase_C"/>
</dbReference>
<comment type="subunit">
    <text evidence="3 10">Homodimer.</text>
</comment>
<comment type="caution">
    <text evidence="12">The sequence shown here is derived from an EMBL/GenBank/DDBJ whole genome shotgun (WGS) entry which is preliminary data.</text>
</comment>
<evidence type="ECO:0000256" key="7">
    <source>
        <dbReference type="ARBA" id="ARBA00022977"/>
    </source>
</evidence>
<comment type="pathway">
    <text evidence="1 10">Metabolic intermediate biosynthesis; 1-deoxy-D-xylulose 5-phosphate biosynthesis; 1-deoxy-D-xylulose 5-phosphate from D-glyceraldehyde 3-phosphate and pyruvate: step 1/1.</text>
</comment>
<keyword evidence="7 10" id="KW-0784">Thiamine biosynthesis</keyword>
<organism evidence="12 13">
    <name type="scientific">Candidatus Allocopromorpha excrementigallinarum</name>
    <dbReference type="NCBI Taxonomy" id="2840742"/>
    <lineage>
        <taxon>Bacteria</taxon>
        <taxon>Bacillati</taxon>
        <taxon>Bacillota</taxon>
        <taxon>Clostridia</taxon>
        <taxon>Eubacteriales</taxon>
        <taxon>Eubacteriaceae</taxon>
        <taxon>Eubacteriaceae incertae sedis</taxon>
        <taxon>Candidatus Allocopromorpha</taxon>
    </lineage>
</organism>
<comment type="cofactor">
    <cofactor evidence="10">
        <name>thiamine diphosphate</name>
        <dbReference type="ChEBI" id="CHEBI:58937"/>
    </cofactor>
    <text evidence="10">Binds 1 thiamine pyrophosphate per subunit.</text>
</comment>
<evidence type="ECO:0000256" key="9">
    <source>
        <dbReference type="ARBA" id="ARBA00023229"/>
    </source>
</evidence>
<dbReference type="GO" id="GO:0019288">
    <property type="term" value="P:isopentenyl diphosphate biosynthetic process, methylerythritol 4-phosphate pathway"/>
    <property type="evidence" value="ECO:0007669"/>
    <property type="project" value="TreeGrafter"/>
</dbReference>
<comment type="function">
    <text evidence="10">Catalyzes the acyloin condensation reaction between C atoms 2 and 3 of pyruvate and glyceraldehyde 3-phosphate to yield 1-deoxy-D-xylulose-5-phosphate (DXP).</text>
</comment>
<dbReference type="InterPro" id="IPR020826">
    <property type="entry name" value="Transketolase_BS"/>
</dbReference>
<evidence type="ECO:0000256" key="10">
    <source>
        <dbReference type="HAMAP-Rule" id="MF_00315"/>
    </source>
</evidence>
<evidence type="ECO:0000256" key="6">
    <source>
        <dbReference type="ARBA" id="ARBA00022842"/>
    </source>
</evidence>
<feature type="binding site" evidence="10">
    <location>
        <begin position="115"/>
        <end position="117"/>
    </location>
    <ligand>
        <name>thiamine diphosphate</name>
        <dbReference type="ChEBI" id="CHEBI:58937"/>
    </ligand>
</feature>
<evidence type="ECO:0000259" key="11">
    <source>
        <dbReference type="SMART" id="SM00861"/>
    </source>
</evidence>
<evidence type="ECO:0000256" key="3">
    <source>
        <dbReference type="ARBA" id="ARBA00011738"/>
    </source>
</evidence>
<dbReference type="AlphaFoldDB" id="A0A9D1I214"/>
<proteinExistence type="inferred from homology"/>
<dbReference type="PANTHER" id="PTHR43322:SF5">
    <property type="entry name" value="1-DEOXY-D-XYLULOSE-5-PHOSPHATE SYNTHASE, CHLOROPLASTIC"/>
    <property type="match status" value="1"/>
</dbReference>
<dbReference type="PANTHER" id="PTHR43322">
    <property type="entry name" value="1-D-DEOXYXYLULOSE 5-PHOSPHATE SYNTHASE-RELATED"/>
    <property type="match status" value="1"/>
</dbReference>
<dbReference type="InterPro" id="IPR005477">
    <property type="entry name" value="Dxylulose-5-P_synthase"/>
</dbReference>
<protein>
    <recommendedName>
        <fullName evidence="10">1-deoxy-D-xylulose-5-phosphate synthase</fullName>
        <ecNumber evidence="10">2.2.1.7</ecNumber>
    </recommendedName>
    <alternativeName>
        <fullName evidence="10">1-deoxyxylulose-5-phosphate synthase</fullName>
        <shortName evidence="10">DXP synthase</shortName>
        <shortName evidence="10">DXPS</shortName>
    </alternativeName>
</protein>
<dbReference type="Proteomes" id="UP000824090">
    <property type="component" value="Unassembled WGS sequence"/>
</dbReference>
<comment type="catalytic activity">
    <reaction evidence="10">
        <text>D-glyceraldehyde 3-phosphate + pyruvate + H(+) = 1-deoxy-D-xylulose 5-phosphate + CO2</text>
        <dbReference type="Rhea" id="RHEA:12605"/>
        <dbReference type="ChEBI" id="CHEBI:15361"/>
        <dbReference type="ChEBI" id="CHEBI:15378"/>
        <dbReference type="ChEBI" id="CHEBI:16526"/>
        <dbReference type="ChEBI" id="CHEBI:57792"/>
        <dbReference type="ChEBI" id="CHEBI:59776"/>
        <dbReference type="EC" id="2.2.1.7"/>
    </reaction>
</comment>
<evidence type="ECO:0000256" key="4">
    <source>
        <dbReference type="ARBA" id="ARBA00022679"/>
    </source>
</evidence>
<keyword evidence="8 10" id="KW-0786">Thiamine pyrophosphate</keyword>
<evidence type="ECO:0000313" key="12">
    <source>
        <dbReference type="EMBL" id="HIU26504.1"/>
    </source>
</evidence>
<dbReference type="InterPro" id="IPR049557">
    <property type="entry name" value="Transketolase_CS"/>
</dbReference>